<dbReference type="SMART" id="SM00843">
    <property type="entry name" value="Ftsk_gamma"/>
    <property type="match status" value="1"/>
</dbReference>
<dbReference type="SUPFAM" id="SSF46785">
    <property type="entry name" value="Winged helix' DNA-binding domain"/>
    <property type="match status" value="1"/>
</dbReference>
<dbReference type="AlphaFoldDB" id="A0A6M3LXM4"/>
<dbReference type="EMBL" id="MT143516">
    <property type="protein sequence ID" value="QJA97691.1"/>
    <property type="molecule type" value="Genomic_DNA"/>
</dbReference>
<accession>A0A6M3LXM4</accession>
<gene>
    <name evidence="2" type="ORF">MM415B06003_0006</name>
</gene>
<organism evidence="2">
    <name type="scientific">viral metagenome</name>
    <dbReference type="NCBI Taxonomy" id="1070528"/>
    <lineage>
        <taxon>unclassified sequences</taxon>
        <taxon>metagenomes</taxon>
        <taxon>organismal metagenomes</taxon>
    </lineage>
</organism>
<sequence length="64" mass="7121">MESFPWLESVKELVSEHTFVSPGMIQRRLRIPRAAGEALLALLEREGLVGPRLPGSSREVLNHG</sequence>
<dbReference type="InterPro" id="IPR036390">
    <property type="entry name" value="WH_DNA-bd_sf"/>
</dbReference>
<protein>
    <recommendedName>
        <fullName evidence="1">FtsK gamma domain-containing protein</fullName>
    </recommendedName>
</protein>
<dbReference type="Gene3D" id="1.10.10.10">
    <property type="entry name" value="Winged helix-like DNA-binding domain superfamily/Winged helix DNA-binding domain"/>
    <property type="match status" value="1"/>
</dbReference>
<evidence type="ECO:0000259" key="1">
    <source>
        <dbReference type="SMART" id="SM00843"/>
    </source>
</evidence>
<proteinExistence type="predicted"/>
<reference evidence="2" key="1">
    <citation type="submission" date="2020-03" db="EMBL/GenBank/DDBJ databases">
        <title>The deep terrestrial virosphere.</title>
        <authorList>
            <person name="Holmfeldt K."/>
            <person name="Nilsson E."/>
            <person name="Simone D."/>
            <person name="Lopez-Fernandez M."/>
            <person name="Wu X."/>
            <person name="de Brujin I."/>
            <person name="Lundin D."/>
            <person name="Andersson A."/>
            <person name="Bertilsson S."/>
            <person name="Dopson M."/>
        </authorList>
    </citation>
    <scope>NUCLEOTIDE SEQUENCE</scope>
    <source>
        <strain evidence="2">MM415B06003</strain>
    </source>
</reference>
<dbReference type="InterPro" id="IPR036388">
    <property type="entry name" value="WH-like_DNA-bd_sf"/>
</dbReference>
<feature type="domain" description="FtsK gamma" evidence="1">
    <location>
        <begin position="5"/>
        <end position="63"/>
    </location>
</feature>
<dbReference type="InterPro" id="IPR018541">
    <property type="entry name" value="Ftsk_gamma"/>
</dbReference>
<name>A0A6M3LXM4_9ZZZZ</name>
<dbReference type="Pfam" id="PF09397">
    <property type="entry name" value="FtsK_gamma"/>
    <property type="match status" value="1"/>
</dbReference>
<evidence type="ECO:0000313" key="2">
    <source>
        <dbReference type="EMBL" id="QJA97691.1"/>
    </source>
</evidence>